<evidence type="ECO:0000313" key="2">
    <source>
        <dbReference type="Proteomes" id="UP000247409"/>
    </source>
</evidence>
<comment type="caution">
    <text evidence="1">The sequence shown here is derived from an EMBL/GenBank/DDBJ whole genome shotgun (WGS) entry which is preliminary data.</text>
</comment>
<keyword evidence="2" id="KW-1185">Reference proteome</keyword>
<reference evidence="1 2" key="1">
    <citation type="journal article" date="2018" name="Mol. Biol. Evol.">
        <title>Analysis of the draft genome of the red seaweed Gracilariopsis chorda provides insights into genome size evolution in Rhodophyta.</title>
        <authorList>
            <person name="Lee J."/>
            <person name="Yang E.C."/>
            <person name="Graf L."/>
            <person name="Yang J.H."/>
            <person name="Qiu H."/>
            <person name="Zel Zion U."/>
            <person name="Chan C.X."/>
            <person name="Stephens T.G."/>
            <person name="Weber A.P.M."/>
            <person name="Boo G.H."/>
            <person name="Boo S.M."/>
            <person name="Kim K.M."/>
            <person name="Shin Y."/>
            <person name="Jung M."/>
            <person name="Lee S.J."/>
            <person name="Yim H.S."/>
            <person name="Lee J.H."/>
            <person name="Bhattacharya D."/>
            <person name="Yoon H.S."/>
        </authorList>
    </citation>
    <scope>NUCLEOTIDE SEQUENCE [LARGE SCALE GENOMIC DNA]</scope>
    <source>
        <strain evidence="1 2">SKKU-2015</strain>
        <tissue evidence="1">Whole body</tissue>
    </source>
</reference>
<proteinExistence type="predicted"/>
<sequence>MDGELRIALTKSSAIASALAGTDDSLCELRDVPRVQMDLHFPDAKLVLDYFQYHTLLSTIMYLSDIDRKVRPQTAKRRWLSALDRLLPRFQERREAALRFNAEGMREFRECRERYCRVRNAVVRARRSGAPEPGEEAAELLELEK</sequence>
<protein>
    <submittedName>
        <fullName evidence="1">Uncharacterized protein</fullName>
    </submittedName>
</protein>
<dbReference type="AlphaFoldDB" id="A0A2V3J6A1"/>
<gene>
    <name evidence="1" type="ORF">BWQ96_00530</name>
</gene>
<accession>A0A2V3J6A1</accession>
<dbReference type="EMBL" id="NBIV01000003">
    <property type="protein sequence ID" value="PXF49652.1"/>
    <property type="molecule type" value="Genomic_DNA"/>
</dbReference>
<evidence type="ECO:0000313" key="1">
    <source>
        <dbReference type="EMBL" id="PXF49652.1"/>
    </source>
</evidence>
<dbReference type="Proteomes" id="UP000247409">
    <property type="component" value="Unassembled WGS sequence"/>
</dbReference>
<name>A0A2V3J6A1_9FLOR</name>
<organism evidence="1 2">
    <name type="scientific">Gracilariopsis chorda</name>
    <dbReference type="NCBI Taxonomy" id="448386"/>
    <lineage>
        <taxon>Eukaryota</taxon>
        <taxon>Rhodophyta</taxon>
        <taxon>Florideophyceae</taxon>
        <taxon>Rhodymeniophycidae</taxon>
        <taxon>Gracilariales</taxon>
        <taxon>Gracilariaceae</taxon>
        <taxon>Gracilariopsis</taxon>
    </lineage>
</organism>